<dbReference type="SUPFAM" id="SSF101941">
    <property type="entry name" value="NAC domain"/>
    <property type="match status" value="1"/>
</dbReference>
<evidence type="ECO:0000259" key="7">
    <source>
        <dbReference type="PROSITE" id="PS51005"/>
    </source>
</evidence>
<dbReference type="PROSITE" id="PS51005">
    <property type="entry name" value="NAC"/>
    <property type="match status" value="1"/>
</dbReference>
<dbReference type="AlphaFoldDB" id="A0AAJ6X2F8"/>
<dbReference type="GO" id="GO:0005634">
    <property type="term" value="C:nucleus"/>
    <property type="evidence" value="ECO:0007669"/>
    <property type="project" value="UniProtKB-SubCell"/>
</dbReference>
<dbReference type="GO" id="GO:0006355">
    <property type="term" value="P:regulation of DNA-templated transcription"/>
    <property type="evidence" value="ECO:0007669"/>
    <property type="project" value="InterPro"/>
</dbReference>
<dbReference type="Pfam" id="PF02365">
    <property type="entry name" value="NAM"/>
    <property type="match status" value="1"/>
</dbReference>
<dbReference type="InterPro" id="IPR036093">
    <property type="entry name" value="NAC_dom_sf"/>
</dbReference>
<evidence type="ECO:0000313" key="8">
    <source>
        <dbReference type="Proteomes" id="UP000694918"/>
    </source>
</evidence>
<organism evidence="8 9">
    <name type="scientific">Populus euphratica</name>
    <name type="common">Euphrates poplar</name>
    <dbReference type="NCBI Taxonomy" id="75702"/>
    <lineage>
        <taxon>Eukaryota</taxon>
        <taxon>Viridiplantae</taxon>
        <taxon>Streptophyta</taxon>
        <taxon>Embryophyta</taxon>
        <taxon>Tracheophyta</taxon>
        <taxon>Spermatophyta</taxon>
        <taxon>Magnoliopsida</taxon>
        <taxon>eudicotyledons</taxon>
        <taxon>Gunneridae</taxon>
        <taxon>Pentapetalae</taxon>
        <taxon>rosids</taxon>
        <taxon>fabids</taxon>
        <taxon>Malpighiales</taxon>
        <taxon>Salicaceae</taxon>
        <taxon>Saliceae</taxon>
        <taxon>Populus</taxon>
    </lineage>
</organism>
<name>A0AAJ6X2F8_POPEU</name>
<dbReference type="PANTHER" id="PTHR31989">
    <property type="entry name" value="NAC DOMAIN-CONTAINING PROTEIN 82-RELATED"/>
    <property type="match status" value="1"/>
</dbReference>
<comment type="subcellular location">
    <subcellularLocation>
        <location evidence="1">Nucleus</location>
    </subcellularLocation>
</comment>
<evidence type="ECO:0000256" key="2">
    <source>
        <dbReference type="ARBA" id="ARBA00023015"/>
    </source>
</evidence>
<sequence>MTRMTTPFEYNVGDRFNPNDEELTYHYLMQKLLGNDHLVSRIPLLDPYQFDPSDLPYSDDGEGHFFSPLHPKFPGTNDGRINRSTGTGSWLATGKHCEITSQHNGEVNSGIRKIYVHSRVKDEIKYVMHEYSIPNLSTSLVLCKVMKKMPSKKVKKRKEAAELPLPICNEDNSTPASSVMKKKTSVKKSKGPGKKVKRTDEKADMPCNKENITPVPDEGSDLENWITSDKSDFSTYNNIIDNKDQQTGKSTCDNGGTPASTCPVSDFTIPEDQVDPEILPHLQSFLGYDQLDYSRYDFTQVDPPLITEQVSTNNGPAGTSMFDPEEDPFDVLETLWA</sequence>
<protein>
    <submittedName>
        <fullName evidence="9">NAC domain-containing protein 4-like isoform X2</fullName>
    </submittedName>
</protein>
<evidence type="ECO:0000256" key="6">
    <source>
        <dbReference type="SAM" id="MobiDB-lite"/>
    </source>
</evidence>
<evidence type="ECO:0000256" key="4">
    <source>
        <dbReference type="ARBA" id="ARBA00023163"/>
    </source>
</evidence>
<dbReference type="RefSeq" id="XP_011002894.1">
    <property type="nucleotide sequence ID" value="XM_011004592.1"/>
</dbReference>
<keyword evidence="5" id="KW-0539">Nucleus</keyword>
<dbReference type="GO" id="GO:0003677">
    <property type="term" value="F:DNA binding"/>
    <property type="evidence" value="ECO:0007669"/>
    <property type="project" value="UniProtKB-KW"/>
</dbReference>
<evidence type="ECO:0000256" key="1">
    <source>
        <dbReference type="ARBA" id="ARBA00004123"/>
    </source>
</evidence>
<keyword evidence="2" id="KW-0805">Transcription regulation</keyword>
<keyword evidence="8" id="KW-1185">Reference proteome</keyword>
<dbReference type="InterPro" id="IPR003441">
    <property type="entry name" value="NAC-dom"/>
</dbReference>
<feature type="domain" description="NAC" evidence="7">
    <location>
        <begin position="10"/>
        <end position="148"/>
    </location>
</feature>
<evidence type="ECO:0000313" key="9">
    <source>
        <dbReference type="RefSeq" id="XP_011002894.1"/>
    </source>
</evidence>
<feature type="compositionally biased region" description="Basic residues" evidence="6">
    <location>
        <begin position="180"/>
        <end position="197"/>
    </location>
</feature>
<evidence type="ECO:0000256" key="3">
    <source>
        <dbReference type="ARBA" id="ARBA00023125"/>
    </source>
</evidence>
<gene>
    <name evidence="9" type="primary">LOC105109779</name>
</gene>
<keyword evidence="3" id="KW-0238">DNA-binding</keyword>
<dbReference type="GeneID" id="105109779"/>
<evidence type="ECO:0000256" key="5">
    <source>
        <dbReference type="ARBA" id="ARBA00023242"/>
    </source>
</evidence>
<keyword evidence="4" id="KW-0804">Transcription</keyword>
<feature type="region of interest" description="Disordered" evidence="6">
    <location>
        <begin position="172"/>
        <end position="223"/>
    </location>
</feature>
<reference evidence="9" key="1">
    <citation type="submission" date="2025-08" db="UniProtKB">
        <authorList>
            <consortium name="RefSeq"/>
        </authorList>
    </citation>
    <scope>IDENTIFICATION</scope>
</reference>
<dbReference type="Gene3D" id="2.170.150.80">
    <property type="entry name" value="NAC domain"/>
    <property type="match status" value="1"/>
</dbReference>
<dbReference type="Proteomes" id="UP000694918">
    <property type="component" value="Unplaced"/>
</dbReference>
<proteinExistence type="predicted"/>
<accession>A0AAJ6X2F8</accession>